<dbReference type="RefSeq" id="WP_080920464.1">
    <property type="nucleotide sequence ID" value="NZ_MDET01000023.1"/>
</dbReference>
<gene>
    <name evidence="3" type="ORF">BFN67_04745</name>
</gene>
<dbReference type="Pfam" id="PF05272">
    <property type="entry name" value="VapE-like_dom"/>
    <property type="match status" value="1"/>
</dbReference>
<dbReference type="InterPro" id="IPR027417">
    <property type="entry name" value="P-loop_NTPase"/>
</dbReference>
<evidence type="ECO:0000259" key="1">
    <source>
        <dbReference type="Pfam" id="PF05272"/>
    </source>
</evidence>
<dbReference type="InterPro" id="IPR014819">
    <property type="entry name" value="PriCT_2"/>
</dbReference>
<dbReference type="Proteomes" id="UP000191905">
    <property type="component" value="Unassembled WGS sequence"/>
</dbReference>
<comment type="caution">
    <text evidence="3">The sequence shown here is derived from an EMBL/GenBank/DDBJ whole genome shotgun (WGS) entry which is preliminary data.</text>
</comment>
<protein>
    <submittedName>
        <fullName evidence="3">Uncharacterized protein</fullName>
    </submittedName>
</protein>
<feature type="domain" description="Virulence-associated protein E-like" evidence="1">
    <location>
        <begin position="501"/>
        <end position="723"/>
    </location>
</feature>
<dbReference type="STRING" id="1873176.BFN67_04745"/>
<name>A0A1V8RP15_9HYPH</name>
<proteinExistence type="predicted"/>
<dbReference type="GO" id="GO:0016817">
    <property type="term" value="F:hydrolase activity, acting on acid anhydrides"/>
    <property type="evidence" value="ECO:0007669"/>
    <property type="project" value="InterPro"/>
</dbReference>
<dbReference type="PANTHER" id="PTHR34985">
    <property type="entry name" value="SLR0554 PROTEIN"/>
    <property type="match status" value="1"/>
</dbReference>
<dbReference type="OrthoDB" id="9763644at2"/>
<evidence type="ECO:0000313" key="4">
    <source>
        <dbReference type="Proteomes" id="UP000191905"/>
    </source>
</evidence>
<dbReference type="SUPFAM" id="SSF52540">
    <property type="entry name" value="P-loop containing nucleoside triphosphate hydrolases"/>
    <property type="match status" value="1"/>
</dbReference>
<organism evidence="3 4">
    <name type="scientific">Manganibacter manganicus</name>
    <dbReference type="NCBI Taxonomy" id="1873176"/>
    <lineage>
        <taxon>Bacteria</taxon>
        <taxon>Pseudomonadati</taxon>
        <taxon>Pseudomonadota</taxon>
        <taxon>Alphaproteobacteria</taxon>
        <taxon>Hyphomicrobiales</taxon>
        <taxon>Phyllobacteriaceae</taxon>
        <taxon>Manganibacter</taxon>
    </lineage>
</organism>
<dbReference type="Pfam" id="PF08707">
    <property type="entry name" value="PriCT_2"/>
    <property type="match status" value="1"/>
</dbReference>
<dbReference type="EMBL" id="MDET01000023">
    <property type="protein sequence ID" value="OQM74926.1"/>
    <property type="molecule type" value="Genomic_DNA"/>
</dbReference>
<feature type="domain" description="Primase C-terminal 2" evidence="2">
    <location>
        <begin position="242"/>
        <end position="308"/>
    </location>
</feature>
<reference evidence="3 4" key="1">
    <citation type="journal article" date="2016" name="Int. J. Syst. Evol. Microbiol.">
        <title>Pseudaminobacter manganicus sp. nov., isolated from sludge of a manganese mine.</title>
        <authorList>
            <person name="Li J."/>
            <person name="Huang J."/>
            <person name="Liao S."/>
            <person name="Wang G."/>
        </authorList>
    </citation>
    <scope>NUCLEOTIDE SEQUENCE [LARGE SCALE GENOMIC DNA]</scope>
    <source>
        <strain evidence="3 4">JH-7</strain>
    </source>
</reference>
<dbReference type="InterPro" id="IPR007936">
    <property type="entry name" value="VapE-like_dom"/>
</dbReference>
<dbReference type="PANTHER" id="PTHR34985:SF1">
    <property type="entry name" value="SLR0554 PROTEIN"/>
    <property type="match status" value="1"/>
</dbReference>
<evidence type="ECO:0000313" key="3">
    <source>
        <dbReference type="EMBL" id="OQM74926.1"/>
    </source>
</evidence>
<sequence length="831" mass="93194">MSDSFRVSFFRGLKLTWPRVESISLRDLAGRIAAARADHKADLPMLKLGVFEGGAKRENLKTLSGAMLDYDAGEVSIDEAADRLRDAGVVALLYSSPSSTVESPRWRVLAPYRRDVGPVEHQDLTDRVNGALGGIIDDAASWETQQRFYYGQAKYRDAKKGGGDADKIEIIITEGDPIDTLEIEPAPRPARAKAARDDSGDLGDLLGDDEDDLFDLVRTSPLGLTEDEIDGFLADIPNAGDGIHYDDYVNVGMAIHHEYSGSAEGFEKFCEWAEQSVKFDLHNAKGRWRSFNKESKSPRTFRSIIQEANANRAAASAAKLASDLGLDDFDLPAERTNLPAVISQGDLDDLLGGDTPPAAKAAANVKTDPDWLHKLHRNEEGELKSSLPNIALIMDNDPRLAGLVAYNEFKQMVVLRGEPRIASKKRESAHDPVNLKGRLWKIEDTLNGDNWTDSHDIAVRNLIETKTQMKGYGIKVTDRDLNGGVDLSAQRRAFHPVKEAIEAVTWDGKPRAETLFIDYLGCDNNNYYRQCALMTLVGAITRIYRPGHKFDFVPILEGAQGKGKSTFIEVLGLNWYNELTGDIRDPKQMIESMQGTWILEIGELSAMHRSEVNDLKAFVTRTHDKGRLAWMKRVREFPRQCIFMGSTNDREYLRDRTGGRRFWPIVCRVDGQIDNLKLREEILQVWAEALHIYRQMEKQYPGKQLPLYLTDEAALIALEMQESRRVETSEDVLSGKIGAWLDTPIGADFDDLEDAPKIYRDETCIQQIWEEMMGRDGSVPHTDTIKIGAAMLALGWPRSKGPVITMDINRKYGKCRVYTRPSEEGDIIDQF</sequence>
<accession>A0A1V8RP15</accession>
<evidence type="ECO:0000259" key="2">
    <source>
        <dbReference type="Pfam" id="PF08707"/>
    </source>
</evidence>
<keyword evidence="4" id="KW-1185">Reference proteome</keyword>
<dbReference type="AlphaFoldDB" id="A0A1V8RP15"/>